<protein>
    <submittedName>
        <fullName evidence="2">Uncharacterized protein</fullName>
    </submittedName>
</protein>
<accession>A0A7R9WAD7</accession>
<dbReference type="AlphaFoldDB" id="A0A7R9WAD7"/>
<keyword evidence="1" id="KW-0732">Signal</keyword>
<feature type="chain" id="PRO_5030575311" evidence="1">
    <location>
        <begin position="26"/>
        <end position="388"/>
    </location>
</feature>
<evidence type="ECO:0000313" key="2">
    <source>
        <dbReference type="EMBL" id="CAD8317600.1"/>
    </source>
</evidence>
<dbReference type="InterPro" id="IPR011042">
    <property type="entry name" value="6-blade_b-propeller_TolB-like"/>
</dbReference>
<dbReference type="EMBL" id="HBED01032756">
    <property type="protein sequence ID" value="CAD8317600.1"/>
    <property type="molecule type" value="Transcribed_RNA"/>
</dbReference>
<dbReference type="Gene3D" id="2.120.10.30">
    <property type="entry name" value="TolB, C-terminal domain"/>
    <property type="match status" value="1"/>
</dbReference>
<evidence type="ECO:0000256" key="1">
    <source>
        <dbReference type="SAM" id="SignalP"/>
    </source>
</evidence>
<gene>
    <name evidence="2" type="ORF">TDUB1175_LOCUS16395</name>
</gene>
<reference evidence="2" key="1">
    <citation type="submission" date="2021-01" db="EMBL/GenBank/DDBJ databases">
        <authorList>
            <person name="Corre E."/>
            <person name="Pelletier E."/>
            <person name="Niang G."/>
            <person name="Scheremetjew M."/>
            <person name="Finn R."/>
            <person name="Kale V."/>
            <person name="Holt S."/>
            <person name="Cochrane G."/>
            <person name="Meng A."/>
            <person name="Brown T."/>
            <person name="Cohen L."/>
        </authorList>
    </citation>
    <scope>NUCLEOTIDE SEQUENCE</scope>
    <source>
        <strain evidence="2">CCMP147</strain>
    </source>
</reference>
<organism evidence="2">
    <name type="scientific">Pseudictyota dubia</name>
    <dbReference type="NCBI Taxonomy" id="2749911"/>
    <lineage>
        <taxon>Eukaryota</taxon>
        <taxon>Sar</taxon>
        <taxon>Stramenopiles</taxon>
        <taxon>Ochrophyta</taxon>
        <taxon>Bacillariophyta</taxon>
        <taxon>Mediophyceae</taxon>
        <taxon>Biddulphiophycidae</taxon>
        <taxon>Eupodiscales</taxon>
        <taxon>Odontellaceae</taxon>
        <taxon>Pseudictyota</taxon>
    </lineage>
</organism>
<name>A0A7R9WAD7_9STRA</name>
<sequence>MIFPPPGLFALGLLSPFLVLPSVSAQICSAPFPTMLEEDDNIAIQAVLEGSIPTKTTDAFRYNMDVMENFPDRLYFLDQLYGIIYEYAKDSTITKVFDMAEDFVSGVDFGFNFASGFTGYKQYVHSMSPGVNDDEVYVVFSSKTPPTELNSIPLPSGSPTNYSIGGLDLRTFQRLPPLPPYHKVFVKFHVHATTRKLIEPVPFFAHEQQNTLVHPGGAILTIPDDGRLLWSTGDCLTFGMSGGEGAQDVNVHCGKLLLIDPSAPDSYDVAAVGIRNSQQMTIVEEDLVVFMDIGGVTAEEVNAIPLEDLLDTSVPENFGWGIRAGENFAREGTFKVEPGEPFFPRSPPCISSQSPQDLGDESDFIKPWLQYNRENLEVSQFGIVSFVV</sequence>
<proteinExistence type="predicted"/>
<feature type="signal peptide" evidence="1">
    <location>
        <begin position="1"/>
        <end position="25"/>
    </location>
</feature>